<dbReference type="RefSeq" id="WP_055305456.1">
    <property type="nucleotide sequence ID" value="NZ_CP071249.1"/>
</dbReference>
<evidence type="ECO:0000313" key="1">
    <source>
        <dbReference type="EMBL" id="UUF06872.1"/>
    </source>
</evidence>
<evidence type="ECO:0000313" key="4">
    <source>
        <dbReference type="Proteomes" id="UP001058072"/>
    </source>
</evidence>
<name>A0A9Q9FIC5_9FIRM</name>
<evidence type="ECO:0000313" key="2">
    <source>
        <dbReference type="EMBL" id="UUF08099.1"/>
    </source>
</evidence>
<reference evidence="2 3" key="1">
    <citation type="submission" date="2021-03" db="EMBL/GenBank/DDBJ databases">
        <title>Comparative Genomics and Metabolomics in the genus Turicibacter.</title>
        <authorList>
            <person name="Maki J."/>
            <person name="Looft T."/>
        </authorList>
    </citation>
    <scope>NUCLEOTIDE SEQUENCE</scope>
    <source>
        <strain evidence="2">ISU324</strain>
        <strain evidence="1 3">MMM721</strain>
    </source>
</reference>
<dbReference type="EMBL" id="CP071249">
    <property type="protein sequence ID" value="UUF06872.1"/>
    <property type="molecule type" value="Genomic_DNA"/>
</dbReference>
<dbReference type="Proteomes" id="UP001058016">
    <property type="component" value="Chromosome"/>
</dbReference>
<dbReference type="Proteomes" id="UP001058072">
    <property type="component" value="Chromosome"/>
</dbReference>
<organism evidence="2 4">
    <name type="scientific">Turicibacter bilis</name>
    <dbReference type="NCBI Taxonomy" id="2735723"/>
    <lineage>
        <taxon>Bacteria</taxon>
        <taxon>Bacillati</taxon>
        <taxon>Bacillota</taxon>
        <taxon>Erysipelotrichia</taxon>
        <taxon>Erysipelotrichales</taxon>
        <taxon>Turicibacteraceae</taxon>
        <taxon>Turicibacter</taxon>
    </lineage>
</organism>
<gene>
    <name evidence="1" type="ORF">J0J69_04645</name>
    <name evidence="2" type="ORF">J0J70_10850</name>
</gene>
<protein>
    <submittedName>
        <fullName evidence="2">Uncharacterized protein</fullName>
    </submittedName>
</protein>
<dbReference type="AlphaFoldDB" id="A0A9Q9FIC5"/>
<keyword evidence="3" id="KW-1185">Reference proteome</keyword>
<dbReference type="EMBL" id="CP071250">
    <property type="protein sequence ID" value="UUF08099.1"/>
    <property type="molecule type" value="Genomic_DNA"/>
</dbReference>
<accession>A0A9Q9FIC5</accession>
<evidence type="ECO:0000313" key="3">
    <source>
        <dbReference type="Proteomes" id="UP001058016"/>
    </source>
</evidence>
<sequence>MNMKKIMRQPLAVFGSIFLITTLLLVGVLLYQVKGITDGGKSSDNVIKPTPPIVEKVPDEYQLSDVATAYQKEVFEELVTAQHAYKDKYTELTKEEYATLVVKNFIADFYTWSNKTGRNDVGGVQFIAEEMRSTFRKQAIDGFYENLDFYLNDYEATSLITVNDVTILDVNLNDTLKTEDEVIDCISVQASWQYELSSSVEIEQFQSEATFILTESEDHLVLNAILSE</sequence>
<proteinExistence type="predicted"/>